<evidence type="ECO:0000313" key="2">
    <source>
        <dbReference type="Proteomes" id="UP001069802"/>
    </source>
</evidence>
<dbReference type="EMBL" id="JAPWGY010000004">
    <property type="protein sequence ID" value="MCZ4281888.1"/>
    <property type="molecule type" value="Genomic_DNA"/>
</dbReference>
<protein>
    <submittedName>
        <fullName evidence="1">Uncharacterized protein</fullName>
    </submittedName>
</protein>
<dbReference type="RefSeq" id="WP_269424039.1">
    <property type="nucleotide sequence ID" value="NZ_JAPWGY010000004.1"/>
</dbReference>
<accession>A0ABT4LLA4</accession>
<organism evidence="1 2">
    <name type="scientific">Kiloniella laminariae</name>
    <dbReference type="NCBI Taxonomy" id="454162"/>
    <lineage>
        <taxon>Bacteria</taxon>
        <taxon>Pseudomonadati</taxon>
        <taxon>Pseudomonadota</taxon>
        <taxon>Alphaproteobacteria</taxon>
        <taxon>Rhodospirillales</taxon>
        <taxon>Kiloniellaceae</taxon>
        <taxon>Kiloniella</taxon>
    </lineage>
</organism>
<dbReference type="Proteomes" id="UP001069802">
    <property type="component" value="Unassembled WGS sequence"/>
</dbReference>
<reference evidence="1" key="1">
    <citation type="submission" date="2022-12" db="EMBL/GenBank/DDBJ databases">
        <title>Bacterial isolates from different developmental stages of Nematostella vectensis.</title>
        <authorList>
            <person name="Fraune S."/>
        </authorList>
    </citation>
    <scope>NUCLEOTIDE SEQUENCE</scope>
    <source>
        <strain evidence="1">G21630-S1</strain>
    </source>
</reference>
<evidence type="ECO:0000313" key="1">
    <source>
        <dbReference type="EMBL" id="MCZ4281888.1"/>
    </source>
</evidence>
<keyword evidence="2" id="KW-1185">Reference proteome</keyword>
<comment type="caution">
    <text evidence="1">The sequence shown here is derived from an EMBL/GenBank/DDBJ whole genome shotgun (WGS) entry which is preliminary data.</text>
</comment>
<name>A0ABT4LLA4_9PROT</name>
<proteinExistence type="predicted"/>
<gene>
    <name evidence="1" type="ORF">O4H49_13940</name>
</gene>
<sequence length="43" mass="4797">MASLYDRLFYSGEVISSALSLTVHAAKNIKMPQSHNMEVTLEL</sequence>